<name>A0A9D5D4W4_9LILI</name>
<dbReference type="EMBL" id="JAGGNH010000001">
    <property type="protein sequence ID" value="KAJ0984502.1"/>
    <property type="molecule type" value="Genomic_DNA"/>
</dbReference>
<reference evidence="2" key="2">
    <citation type="journal article" date="2022" name="Hortic Res">
        <title>The genome of Dioscorea zingiberensis sheds light on the biosynthesis, origin and evolution of the medicinally important diosgenin saponins.</title>
        <authorList>
            <person name="Li Y."/>
            <person name="Tan C."/>
            <person name="Li Z."/>
            <person name="Guo J."/>
            <person name="Li S."/>
            <person name="Chen X."/>
            <person name="Wang C."/>
            <person name="Dai X."/>
            <person name="Yang H."/>
            <person name="Song W."/>
            <person name="Hou L."/>
            <person name="Xu J."/>
            <person name="Tong Z."/>
            <person name="Xu A."/>
            <person name="Yuan X."/>
            <person name="Wang W."/>
            <person name="Yang Q."/>
            <person name="Chen L."/>
            <person name="Sun Z."/>
            <person name="Wang K."/>
            <person name="Pan B."/>
            <person name="Chen J."/>
            <person name="Bao Y."/>
            <person name="Liu F."/>
            <person name="Qi X."/>
            <person name="Gang D.R."/>
            <person name="Wen J."/>
            <person name="Li J."/>
        </authorList>
    </citation>
    <scope>NUCLEOTIDE SEQUENCE</scope>
    <source>
        <strain evidence="2">Dzin_1.0</strain>
    </source>
</reference>
<reference evidence="2" key="1">
    <citation type="submission" date="2021-03" db="EMBL/GenBank/DDBJ databases">
        <authorList>
            <person name="Li Z."/>
            <person name="Yang C."/>
        </authorList>
    </citation>
    <scope>NUCLEOTIDE SEQUENCE</scope>
    <source>
        <strain evidence="2">Dzin_1.0</strain>
        <tissue evidence="2">Leaf</tissue>
    </source>
</reference>
<sequence>MPEEQPLQFATQRSCPLPAAISRSMSSSSSTPENQVSPTLHLTLKVRQTLRTFLLIKAQFPEVPFSTFVQKGLRFTQLQANLHASKLRLLRSLTLGNKIKLEEDSSSKLRTGEAALPALRGSPL</sequence>
<dbReference type="OrthoDB" id="1367865at2759"/>
<feature type="region of interest" description="Disordered" evidence="1">
    <location>
        <begin position="18"/>
        <end position="37"/>
    </location>
</feature>
<keyword evidence="3" id="KW-1185">Reference proteome</keyword>
<accession>A0A9D5D4W4</accession>
<gene>
    <name evidence="2" type="ORF">J5N97_002858</name>
</gene>
<protein>
    <submittedName>
        <fullName evidence="2">Uncharacterized protein</fullName>
    </submittedName>
</protein>
<proteinExistence type="predicted"/>
<dbReference type="AlphaFoldDB" id="A0A9D5D4W4"/>
<comment type="caution">
    <text evidence="2">The sequence shown here is derived from an EMBL/GenBank/DDBJ whole genome shotgun (WGS) entry which is preliminary data.</text>
</comment>
<evidence type="ECO:0000256" key="1">
    <source>
        <dbReference type="SAM" id="MobiDB-lite"/>
    </source>
</evidence>
<dbReference type="Proteomes" id="UP001085076">
    <property type="component" value="Miscellaneous, Linkage group lg01"/>
</dbReference>
<evidence type="ECO:0000313" key="3">
    <source>
        <dbReference type="Proteomes" id="UP001085076"/>
    </source>
</evidence>
<organism evidence="2 3">
    <name type="scientific">Dioscorea zingiberensis</name>
    <dbReference type="NCBI Taxonomy" id="325984"/>
    <lineage>
        <taxon>Eukaryota</taxon>
        <taxon>Viridiplantae</taxon>
        <taxon>Streptophyta</taxon>
        <taxon>Embryophyta</taxon>
        <taxon>Tracheophyta</taxon>
        <taxon>Spermatophyta</taxon>
        <taxon>Magnoliopsida</taxon>
        <taxon>Liliopsida</taxon>
        <taxon>Dioscoreales</taxon>
        <taxon>Dioscoreaceae</taxon>
        <taxon>Dioscorea</taxon>
    </lineage>
</organism>
<evidence type="ECO:0000313" key="2">
    <source>
        <dbReference type="EMBL" id="KAJ0984502.1"/>
    </source>
</evidence>